<dbReference type="Proteomes" id="UP000031866">
    <property type="component" value="Chromosome"/>
</dbReference>
<dbReference type="AlphaFoldDB" id="A0A0B5QMY1"/>
<sequence>MKTKRNYGFNDYFELFLYALAVICSIYFLIRGDMQRTLQPILIILVLTLIKVLIKKSRIQISTGLRFSVLAFIFVTMFFANEFKGYSFIPYLDKIEHLSSGVILFYIGSLILELINKNETDKLNIKTIILFSLFFAIAMAGVWEIYEFTTDRLLGLRSQNNSLVDTMGDIICGSIGALFTSAYTYKNLKVNFKVSSEVIGDCDSL</sequence>
<accession>A0A0B5QMY1</accession>
<organism evidence="2 4">
    <name type="scientific">Clostridium beijerinckii</name>
    <name type="common">Clostridium MP</name>
    <dbReference type="NCBI Taxonomy" id="1520"/>
    <lineage>
        <taxon>Bacteria</taxon>
        <taxon>Bacillati</taxon>
        <taxon>Bacillota</taxon>
        <taxon>Clostridia</taxon>
        <taxon>Eubacteriales</taxon>
        <taxon>Clostridiaceae</taxon>
        <taxon>Clostridium</taxon>
    </lineage>
</organism>
<feature type="transmembrane region" description="Helical" evidence="1">
    <location>
        <begin position="12"/>
        <end position="30"/>
    </location>
</feature>
<feature type="transmembrane region" description="Helical" evidence="1">
    <location>
        <begin position="127"/>
        <end position="146"/>
    </location>
</feature>
<keyword evidence="1" id="KW-0812">Transmembrane</keyword>
<reference evidence="4" key="1">
    <citation type="submission" date="2014-12" db="EMBL/GenBank/DDBJ databases">
        <title>Genome sequence of Clostridium beijerinckii strain 59B.</title>
        <authorList>
            <person name="Little G.T."/>
            <person name="Minton N.P."/>
        </authorList>
    </citation>
    <scope>NUCLEOTIDE SEQUENCE [LARGE SCALE GENOMIC DNA]</scope>
    <source>
        <strain evidence="4">59B</strain>
    </source>
</reference>
<gene>
    <name evidence="3" type="ORF">DFH45_004589</name>
    <name evidence="2" type="ORF">LF65_02804</name>
</gene>
<dbReference type="InterPro" id="IPR014509">
    <property type="entry name" value="YjdF-like"/>
</dbReference>
<protein>
    <submittedName>
        <fullName evidence="3">Membrane protein YjdF</fullName>
    </submittedName>
</protein>
<feature type="transmembrane region" description="Helical" evidence="1">
    <location>
        <begin position="95"/>
        <end position="115"/>
    </location>
</feature>
<dbReference type="OrthoDB" id="4966203at2"/>
<dbReference type="EMBL" id="JABSXK010000001">
    <property type="protein sequence ID" value="NRV11626.1"/>
    <property type="molecule type" value="Genomic_DNA"/>
</dbReference>
<name>A0A0B5QMY1_CLOBE</name>
<dbReference type="Proteomes" id="UP000821656">
    <property type="component" value="Unassembled WGS sequence"/>
</dbReference>
<dbReference type="EMBL" id="CP010086">
    <property type="protein sequence ID" value="AJG99377.1"/>
    <property type="molecule type" value="Genomic_DNA"/>
</dbReference>
<reference evidence="2" key="2">
    <citation type="submission" date="2016-02" db="EMBL/GenBank/DDBJ databases">
        <title>Genome sequence of Clostridium beijerinckii strain 59B.</title>
        <authorList>
            <person name="Little G.T."/>
            <person name="Minton N.P."/>
        </authorList>
    </citation>
    <scope>NUCLEOTIDE SEQUENCE</scope>
    <source>
        <strain evidence="2">NCIMB 14988</strain>
    </source>
</reference>
<proteinExistence type="predicted"/>
<evidence type="ECO:0000313" key="2">
    <source>
        <dbReference type="EMBL" id="AJG99377.1"/>
    </source>
</evidence>
<dbReference type="Pfam" id="PF09997">
    <property type="entry name" value="DUF2238"/>
    <property type="match status" value="1"/>
</dbReference>
<evidence type="ECO:0000313" key="3">
    <source>
        <dbReference type="EMBL" id="NRV11626.1"/>
    </source>
</evidence>
<evidence type="ECO:0000313" key="4">
    <source>
        <dbReference type="Proteomes" id="UP000031866"/>
    </source>
</evidence>
<keyword evidence="1" id="KW-0472">Membrane</keyword>
<dbReference type="KEGG" id="cbei:LF65_02804"/>
<evidence type="ECO:0000256" key="1">
    <source>
        <dbReference type="SAM" id="Phobius"/>
    </source>
</evidence>
<feature type="transmembrane region" description="Helical" evidence="1">
    <location>
        <begin position="36"/>
        <end position="53"/>
    </location>
</feature>
<feature type="transmembrane region" description="Helical" evidence="1">
    <location>
        <begin position="65"/>
        <end position="83"/>
    </location>
</feature>
<dbReference type="RefSeq" id="WP_041896798.1">
    <property type="nucleotide sequence ID" value="NZ_CP010086.2"/>
</dbReference>
<reference evidence="3" key="3">
    <citation type="submission" date="2020-05" db="EMBL/GenBank/DDBJ databases">
        <title>Genomic insights into acetone-butanol-ethanol (ABE) fermentation by sequencing solventogenic clostridia strains.</title>
        <authorList>
            <person name="Brown S."/>
        </authorList>
    </citation>
    <scope>NUCLEOTIDE SEQUENCE</scope>
    <source>
        <strain evidence="3">DJ126</strain>
    </source>
</reference>
<feature type="transmembrane region" description="Helical" evidence="1">
    <location>
        <begin position="166"/>
        <end position="185"/>
    </location>
</feature>
<keyword evidence="1" id="KW-1133">Transmembrane helix</keyword>
<dbReference type="STRING" id="1520.LF65_02804"/>